<feature type="region of interest" description="Disordered" evidence="1">
    <location>
        <begin position="1"/>
        <end position="25"/>
    </location>
</feature>
<dbReference type="AlphaFoldDB" id="E6KYG7"/>
<name>E6KYG7_9PAST</name>
<comment type="caution">
    <text evidence="2">The sequence shown here is derived from an EMBL/GenBank/DDBJ whole genome shotgun (WGS) entry which is preliminary data.</text>
</comment>
<dbReference type="Proteomes" id="UP000032871">
    <property type="component" value="Unassembled WGS sequence"/>
</dbReference>
<feature type="compositionally biased region" description="Polar residues" evidence="1">
    <location>
        <begin position="7"/>
        <end position="20"/>
    </location>
</feature>
<keyword evidence="3" id="KW-1185">Reference proteome</keyword>
<dbReference type="HOGENOM" id="CLU_3246195_0_0_6"/>
<evidence type="ECO:0000256" key="1">
    <source>
        <dbReference type="SAM" id="MobiDB-lite"/>
    </source>
</evidence>
<gene>
    <name evidence="2" type="ORF">HMPREF9064_1199</name>
</gene>
<reference evidence="2 3" key="1">
    <citation type="submission" date="2010-12" db="EMBL/GenBank/DDBJ databases">
        <authorList>
            <person name="Muzny D."/>
            <person name="Qin X."/>
            <person name="Deng J."/>
            <person name="Jiang H."/>
            <person name="Liu Y."/>
            <person name="Qu J."/>
            <person name="Song X.-Z."/>
            <person name="Zhang L."/>
            <person name="Thornton R."/>
            <person name="Coyle M."/>
            <person name="Francisco L."/>
            <person name="Jackson L."/>
            <person name="Javaid M."/>
            <person name="Korchina V."/>
            <person name="Kovar C."/>
            <person name="Mata R."/>
            <person name="Mathew T."/>
            <person name="Ngo R."/>
            <person name="Nguyen L."/>
            <person name="Nguyen N."/>
            <person name="Okwuonu G."/>
            <person name="Ongeri F."/>
            <person name="Pham C."/>
            <person name="Simmons D."/>
            <person name="Wilczek-Boney K."/>
            <person name="Hale W."/>
            <person name="Jakkamsetti A."/>
            <person name="Pham P."/>
            <person name="Ruth R."/>
            <person name="San Lucas F."/>
            <person name="Warren J."/>
            <person name="Zhang J."/>
            <person name="Zhao Z."/>
            <person name="Zhou C."/>
            <person name="Zhu D."/>
            <person name="Lee S."/>
            <person name="Bess C."/>
            <person name="Blankenburg K."/>
            <person name="Forbes L."/>
            <person name="Fu Q."/>
            <person name="Gubbala S."/>
            <person name="Hirani K."/>
            <person name="Jayaseelan J.C."/>
            <person name="Lara F."/>
            <person name="Munidasa M."/>
            <person name="Palculict T."/>
            <person name="Patil S."/>
            <person name="Pu L.-L."/>
            <person name="Saada N."/>
            <person name="Tang L."/>
            <person name="Weissenberger G."/>
            <person name="Zhu Y."/>
            <person name="Hemphill L."/>
            <person name="Shang Y."/>
            <person name="Youmans B."/>
            <person name="Ayvaz T."/>
            <person name="Ross M."/>
            <person name="Santibanez J."/>
            <person name="Aqrawi P."/>
            <person name="Gross S."/>
            <person name="Joshi V."/>
            <person name="Fowler G."/>
            <person name="Nazareth L."/>
            <person name="Reid J."/>
            <person name="Worley K."/>
            <person name="Petrosino J."/>
            <person name="Highlander S."/>
            <person name="Gibbs R."/>
        </authorList>
    </citation>
    <scope>NUCLEOTIDE SEQUENCE [LARGE SCALE GENOMIC DNA]</scope>
    <source>
        <strain evidence="2 3">ATCC 33393</strain>
    </source>
</reference>
<organism evidence="2 3">
    <name type="scientific">Aggregatibacter segnis ATCC 33393</name>
    <dbReference type="NCBI Taxonomy" id="888057"/>
    <lineage>
        <taxon>Bacteria</taxon>
        <taxon>Pseudomonadati</taxon>
        <taxon>Pseudomonadota</taxon>
        <taxon>Gammaproteobacteria</taxon>
        <taxon>Pasteurellales</taxon>
        <taxon>Pasteurellaceae</taxon>
        <taxon>Aggregatibacter</taxon>
    </lineage>
</organism>
<dbReference type="EMBL" id="AEPS01000007">
    <property type="protein sequence ID" value="EFU67521.1"/>
    <property type="molecule type" value="Genomic_DNA"/>
</dbReference>
<protein>
    <submittedName>
        <fullName evidence="2">Uncharacterized protein</fullName>
    </submittedName>
</protein>
<sequence length="42" mass="4729">MRKMTALSKNRTMVQASSLGPNKHKRGRLRYLGADIFAKGTH</sequence>
<evidence type="ECO:0000313" key="2">
    <source>
        <dbReference type="EMBL" id="EFU67521.1"/>
    </source>
</evidence>
<evidence type="ECO:0000313" key="3">
    <source>
        <dbReference type="Proteomes" id="UP000032871"/>
    </source>
</evidence>
<proteinExistence type="predicted"/>
<accession>E6KYG7</accession>